<keyword evidence="2" id="KW-0813">Transport</keyword>
<comment type="subcellular location">
    <subcellularLocation>
        <location evidence="1">Cell membrane</location>
        <topology evidence="1">Multi-pass membrane protein</topology>
    </subcellularLocation>
</comment>
<evidence type="ECO:0000259" key="8">
    <source>
        <dbReference type="PROSITE" id="PS50850"/>
    </source>
</evidence>
<evidence type="ECO:0000256" key="7">
    <source>
        <dbReference type="SAM" id="Phobius"/>
    </source>
</evidence>
<dbReference type="Pfam" id="PF07690">
    <property type="entry name" value="MFS_1"/>
    <property type="match status" value="1"/>
</dbReference>
<evidence type="ECO:0000256" key="5">
    <source>
        <dbReference type="ARBA" id="ARBA00022989"/>
    </source>
</evidence>
<dbReference type="PROSITE" id="PS00216">
    <property type="entry name" value="SUGAR_TRANSPORT_1"/>
    <property type="match status" value="1"/>
</dbReference>
<dbReference type="OrthoDB" id="5242249at2"/>
<dbReference type="RefSeq" id="WP_122149236.1">
    <property type="nucleotide sequence ID" value="NZ_RFFI01000045.1"/>
</dbReference>
<gene>
    <name evidence="9" type="ORF">EBM89_09725</name>
</gene>
<feature type="transmembrane region" description="Helical" evidence="7">
    <location>
        <begin position="95"/>
        <end position="116"/>
    </location>
</feature>
<evidence type="ECO:0000313" key="9">
    <source>
        <dbReference type="EMBL" id="RMI09597.1"/>
    </source>
</evidence>
<feature type="transmembrane region" description="Helical" evidence="7">
    <location>
        <begin position="33"/>
        <end position="57"/>
    </location>
</feature>
<dbReference type="Proteomes" id="UP000269289">
    <property type="component" value="Unassembled WGS sequence"/>
</dbReference>
<dbReference type="EMBL" id="RFFI01000045">
    <property type="protein sequence ID" value="RMI09597.1"/>
    <property type="molecule type" value="Genomic_DNA"/>
</dbReference>
<dbReference type="GO" id="GO:0005886">
    <property type="term" value="C:plasma membrane"/>
    <property type="evidence" value="ECO:0007669"/>
    <property type="project" value="UniProtKB-SubCell"/>
</dbReference>
<feature type="transmembrane region" description="Helical" evidence="7">
    <location>
        <begin position="306"/>
        <end position="325"/>
    </location>
</feature>
<evidence type="ECO:0000256" key="2">
    <source>
        <dbReference type="ARBA" id="ARBA00022448"/>
    </source>
</evidence>
<feature type="transmembrane region" description="Helical" evidence="7">
    <location>
        <begin position="279"/>
        <end position="300"/>
    </location>
</feature>
<dbReference type="PROSITE" id="PS50850">
    <property type="entry name" value="MFS"/>
    <property type="match status" value="1"/>
</dbReference>
<feature type="transmembrane region" description="Helical" evidence="7">
    <location>
        <begin position="245"/>
        <end position="267"/>
    </location>
</feature>
<feature type="transmembrane region" description="Helical" evidence="7">
    <location>
        <begin position="69"/>
        <end position="89"/>
    </location>
</feature>
<reference evidence="9 10" key="1">
    <citation type="submission" date="2018-10" db="EMBL/GenBank/DDBJ databases">
        <title>Isolation, diversity and antifungal activity of actinobacteria from wheat.</title>
        <authorList>
            <person name="Han C."/>
        </authorList>
    </citation>
    <scope>NUCLEOTIDE SEQUENCE [LARGE SCALE GENOMIC DNA]</scope>
    <source>
        <strain evidence="9 10">NEAU-YY56</strain>
    </source>
</reference>
<dbReference type="PANTHER" id="PTHR23517">
    <property type="entry name" value="RESISTANCE PROTEIN MDTM, PUTATIVE-RELATED-RELATED"/>
    <property type="match status" value="1"/>
</dbReference>
<evidence type="ECO:0000256" key="3">
    <source>
        <dbReference type="ARBA" id="ARBA00022475"/>
    </source>
</evidence>
<evidence type="ECO:0000313" key="10">
    <source>
        <dbReference type="Proteomes" id="UP000269289"/>
    </source>
</evidence>
<keyword evidence="10" id="KW-1185">Reference proteome</keyword>
<keyword evidence="6 7" id="KW-0472">Membrane</keyword>
<evidence type="ECO:0000256" key="1">
    <source>
        <dbReference type="ARBA" id="ARBA00004651"/>
    </source>
</evidence>
<protein>
    <submittedName>
        <fullName evidence="9">MFS transporter</fullName>
    </submittedName>
</protein>
<feature type="transmembrane region" description="Helical" evidence="7">
    <location>
        <begin position="337"/>
        <end position="357"/>
    </location>
</feature>
<evidence type="ECO:0000256" key="4">
    <source>
        <dbReference type="ARBA" id="ARBA00022692"/>
    </source>
</evidence>
<dbReference type="InterPro" id="IPR050171">
    <property type="entry name" value="MFS_Transporters"/>
</dbReference>
<keyword evidence="3" id="KW-1003">Cell membrane</keyword>
<accession>A0A3M2J662</accession>
<dbReference type="InterPro" id="IPR020846">
    <property type="entry name" value="MFS_dom"/>
</dbReference>
<comment type="caution">
    <text evidence="9">The sequence shown here is derived from an EMBL/GenBank/DDBJ whole genome shotgun (WGS) entry which is preliminary data.</text>
</comment>
<evidence type="ECO:0000256" key="6">
    <source>
        <dbReference type="ARBA" id="ARBA00023136"/>
    </source>
</evidence>
<keyword evidence="5 7" id="KW-1133">Transmembrane helix</keyword>
<keyword evidence="4 7" id="KW-0812">Transmembrane</keyword>
<organism evidence="9 10">
    <name type="scientific">Cellulomonas triticagri</name>
    <dbReference type="NCBI Taxonomy" id="2483352"/>
    <lineage>
        <taxon>Bacteria</taxon>
        <taxon>Bacillati</taxon>
        <taxon>Actinomycetota</taxon>
        <taxon>Actinomycetes</taxon>
        <taxon>Micrococcales</taxon>
        <taxon>Cellulomonadaceae</taxon>
        <taxon>Cellulomonas</taxon>
    </lineage>
</organism>
<feature type="transmembrane region" description="Helical" evidence="7">
    <location>
        <begin position="164"/>
        <end position="181"/>
    </location>
</feature>
<feature type="transmembrane region" description="Helical" evidence="7">
    <location>
        <begin position="137"/>
        <end position="158"/>
    </location>
</feature>
<feature type="transmembrane region" description="Helical" evidence="7">
    <location>
        <begin position="211"/>
        <end position="233"/>
    </location>
</feature>
<name>A0A3M2J662_9CELL</name>
<dbReference type="GO" id="GO:0022857">
    <property type="term" value="F:transmembrane transporter activity"/>
    <property type="evidence" value="ECO:0007669"/>
    <property type="project" value="InterPro"/>
</dbReference>
<dbReference type="InterPro" id="IPR011701">
    <property type="entry name" value="MFS"/>
</dbReference>
<dbReference type="InterPro" id="IPR036259">
    <property type="entry name" value="MFS_trans_sf"/>
</dbReference>
<proteinExistence type="predicted"/>
<dbReference type="Gene3D" id="1.20.1250.20">
    <property type="entry name" value="MFS general substrate transporter like domains"/>
    <property type="match status" value="1"/>
</dbReference>
<feature type="domain" description="Major facilitator superfamily (MFS) profile" evidence="8">
    <location>
        <begin position="1"/>
        <end position="389"/>
    </location>
</feature>
<dbReference type="InterPro" id="IPR005829">
    <property type="entry name" value="Sugar_transporter_CS"/>
</dbReference>
<feature type="transmembrane region" description="Helical" evidence="7">
    <location>
        <begin position="369"/>
        <end position="386"/>
    </location>
</feature>
<sequence length="420" mass="43142">MRGWKGAFAALFVCSWAGNQFSPLLLMYKQVEGYSTVTVNAFLGVYVLGLVPSLLLAGPLSDRFGRRRLMVVAAGTAIATSAVLALGVTGAAPIYLGRLLAGLTVGTAMAVGTTWLKELSTGSYDPGADAGSGARRASIAFSLGSGLGALAAGALAQWGPWPEVTPYLVHLLFAVPLLVVVPRVQETRAARPVHESVRQALRLPAARHRRFRWVVAVGAPWIFGLAALSYGYVPVLLSDQVGDLGVAYATLLTVVALSISALVQPVAKRLDRIDSARGIIVALSVLTAAVAAVAATDLLASPVLGVVAAAIAGTGIGIALSSGLLEVQRIAGPAHLAGLTGLFYAIAYVGFLLPTVMAAVTPPFTTTELFGILLVLAAASVVTATVNSRRHLPRPVTAAEPAPGRPVAALVDESTGTPAH</sequence>
<dbReference type="AlphaFoldDB" id="A0A3M2J662"/>
<dbReference type="SUPFAM" id="SSF103473">
    <property type="entry name" value="MFS general substrate transporter"/>
    <property type="match status" value="1"/>
</dbReference>
<dbReference type="PANTHER" id="PTHR23517:SF3">
    <property type="entry name" value="INTEGRAL MEMBRANE TRANSPORT PROTEIN"/>
    <property type="match status" value="1"/>
</dbReference>